<dbReference type="Proteomes" id="UP000178953">
    <property type="component" value="Unassembled WGS sequence"/>
</dbReference>
<dbReference type="PROSITE" id="PS50005">
    <property type="entry name" value="TPR"/>
    <property type="match status" value="1"/>
</dbReference>
<organism evidence="2 3">
    <name type="scientific">Mycolicibacterium grossiae</name>
    <dbReference type="NCBI Taxonomy" id="1552759"/>
    <lineage>
        <taxon>Bacteria</taxon>
        <taxon>Bacillati</taxon>
        <taxon>Actinomycetota</taxon>
        <taxon>Actinomycetes</taxon>
        <taxon>Mycobacteriales</taxon>
        <taxon>Mycobacteriaceae</taxon>
        <taxon>Mycolicibacterium</taxon>
    </lineage>
</organism>
<evidence type="ECO:0000256" key="1">
    <source>
        <dbReference type="PROSITE-ProRule" id="PRU00339"/>
    </source>
</evidence>
<gene>
    <name evidence="2" type="ORF">BEL07_15200</name>
</gene>
<dbReference type="InterPro" id="IPR011990">
    <property type="entry name" value="TPR-like_helical_dom_sf"/>
</dbReference>
<dbReference type="AlphaFoldDB" id="A0A1E8Q314"/>
<dbReference type="Gene3D" id="1.25.40.10">
    <property type="entry name" value="Tetratricopeptide repeat domain"/>
    <property type="match status" value="2"/>
</dbReference>
<evidence type="ECO:0000313" key="3">
    <source>
        <dbReference type="Proteomes" id="UP000178953"/>
    </source>
</evidence>
<dbReference type="SMART" id="SM00028">
    <property type="entry name" value="TPR"/>
    <property type="match status" value="3"/>
</dbReference>
<dbReference type="EMBL" id="MCHX01000032">
    <property type="protein sequence ID" value="OFJ52962.1"/>
    <property type="molecule type" value="Genomic_DNA"/>
</dbReference>
<comment type="caution">
    <text evidence="2">The sequence shown here is derived from an EMBL/GenBank/DDBJ whole genome shotgun (WGS) entry which is preliminary data.</text>
</comment>
<name>A0A1E8Q314_9MYCO</name>
<dbReference type="PANTHER" id="PTHR45588:SF1">
    <property type="entry name" value="WW DOMAIN-CONTAINING PROTEIN"/>
    <property type="match status" value="1"/>
</dbReference>
<dbReference type="InterPro" id="IPR019734">
    <property type="entry name" value="TPR_rpt"/>
</dbReference>
<evidence type="ECO:0008006" key="4">
    <source>
        <dbReference type="Google" id="ProtNLM"/>
    </source>
</evidence>
<proteinExistence type="predicted"/>
<dbReference type="SUPFAM" id="SSF48452">
    <property type="entry name" value="TPR-like"/>
    <property type="match status" value="2"/>
</dbReference>
<sequence length="560" mass="62054">MRSDHEDDYYDLGTYHREVDTASAAAQRWFDRGMVWAFGFNHDEAVRCFERALEHDPTLAAARWGIAYAAGPNYNRTWASYHGPGRAAALHRARHELTIAAEQGTAHPIDRDLIATLALRYRTANSNDLDALTADHAAYADAMADLATRHPHDVDVQMLAAEALVNLTVWALWDTRTGEPAEGSRVVEARTLLERALATPEGRAHPGVLHVYLHAMEMSDEPERALYAADLLRDLVPDSGHLQHMPSHIDVLCGDYANALRANLAAVRADRKFFARSKAATPYYRYRAHNLHFAVYAAMFAGRFREAMAAADEAVEVFPAELLAVEAPPMADWLEAFVALRIHVLIRFGRWADLAEEPLPADPELYAVTTATTLYGRALALAALGRVDDADAARSAFRQAYDQVPPSRTLFKISCREALNIGARMLDGEIAYRRGDHDEAFTLLREAVDLDDSLPFDEPWGWMQPTRHALGALLLEQGHVDEAARVYAADLGLTDAVSRPCRHPRNLWSLHGYAECLRRLGRDAEAAIIGQQLAFAAARADVPVRASCACRMEAEQTCCG</sequence>
<protein>
    <recommendedName>
        <fullName evidence="4">Tetratricopeptide repeat protein</fullName>
    </recommendedName>
</protein>
<accession>A0A1E8Q314</accession>
<reference evidence="2 3" key="1">
    <citation type="submission" date="2016-09" db="EMBL/GenBank/DDBJ databases">
        <title>genome sequence of Mycobacterium sp. 739 SCH.</title>
        <authorList>
            <person name="Greninger A.L."/>
            <person name="Qin X."/>
            <person name="Jerome K."/>
            <person name="Vora S."/>
            <person name="Quinn K."/>
        </authorList>
    </citation>
    <scope>NUCLEOTIDE SEQUENCE [LARGE SCALE GENOMIC DNA]</scope>
    <source>
        <strain evidence="2 3">SCH</strain>
    </source>
</reference>
<evidence type="ECO:0000313" key="2">
    <source>
        <dbReference type="EMBL" id="OFJ52962.1"/>
    </source>
</evidence>
<dbReference type="OrthoDB" id="9778494at2"/>
<feature type="repeat" description="TPR" evidence="1">
    <location>
        <begin position="26"/>
        <end position="59"/>
    </location>
</feature>
<keyword evidence="3" id="KW-1185">Reference proteome</keyword>
<dbReference type="PANTHER" id="PTHR45588">
    <property type="entry name" value="TPR DOMAIN-CONTAINING PROTEIN"/>
    <property type="match status" value="1"/>
</dbReference>
<keyword evidence="1" id="KW-0802">TPR repeat</keyword>